<dbReference type="InterPro" id="IPR017642">
    <property type="entry name" value="DNA_S_mod_DndB"/>
</dbReference>
<dbReference type="Proteomes" id="UP000002213">
    <property type="component" value="Chromosome"/>
</dbReference>
<sequence>MTALSKFGGAAAPAWTSDFQFVRGEYAIGGEQVPYFCTTMKVEEARKYLNLARELAVDPADPINIEELMQRDIDSDRANSEIAEYLKQPARIKFFNSLTIVLVPVEKDGRSKKAFDENVPLPQDLVTEDFDVIQAGPVVARLLTGTNVGYLRWQPEHVRAIIIDGQHRFMALNAVHDEQPTTLKPHVTSIPVLILVLDSRAGFVPPAGGPSEITTASRSIFTDLNKHAVKVTPEREYLLDDRSVTAVCMRALITPGLRSEELPSTASWPAQIPLAAVDWVRTNRSKFDDGFSITTLQVLHQLVDDVVDSRKPSASTDYEAMKAWTDQLTARLELEAVPGWSVDALDTRLKTDELEEAPFALLNSEVKAAALGFRDSVGKVITAVLLAGLPYAELLSRYREVGLLGGTQELWLGQGTEGRNAYKAAYAEDPSPAASQIAAEVKGRYRLAYQVVFQRGFVLAAREIDSNRAVLAPLWNVDSGSREDLLAAWILRFNNLARQTLTREGLWTGAAVNSDGTIDYTQVSKTAIMGLVVLATTMGLPVGESGGAEQSNDDIRAMLRPSSSGDAVLLAADPFALAEANEIHVAGARRWLQALALGSRRQDGTAPLLRAAASAYRKGVRRYVLGLSKVDGRVLTKESLEKMIKIHGARRLAHFAELLAPAADSVPIAES</sequence>
<dbReference type="HOGENOM" id="CLU_409198_0_0_11"/>
<accession>C6WJC1</accession>
<evidence type="ECO:0000313" key="1">
    <source>
        <dbReference type="EMBL" id="ACU34553.1"/>
    </source>
</evidence>
<organism evidence="1 2">
    <name type="scientific">Actinosynnema mirum (strain ATCC 29888 / DSM 43827 / JCM 3225 / NBRC 14064 / NCIMB 13271 / NRRL B-12336 / IMRU 3971 / 101)</name>
    <dbReference type="NCBI Taxonomy" id="446462"/>
    <lineage>
        <taxon>Bacteria</taxon>
        <taxon>Bacillati</taxon>
        <taxon>Actinomycetota</taxon>
        <taxon>Actinomycetes</taxon>
        <taxon>Pseudonocardiales</taxon>
        <taxon>Pseudonocardiaceae</taxon>
        <taxon>Actinosynnema</taxon>
    </lineage>
</organism>
<dbReference type="RefSeq" id="WP_012783215.1">
    <property type="nucleotide sequence ID" value="NC_013093.1"/>
</dbReference>
<reference evidence="1 2" key="1">
    <citation type="journal article" date="2009" name="Stand. Genomic Sci.">
        <title>Complete genome sequence of Actinosynnema mirum type strain (101).</title>
        <authorList>
            <person name="Land M."/>
            <person name="Lapidus A."/>
            <person name="Mayilraj S."/>
            <person name="Chen F."/>
            <person name="Copeland A."/>
            <person name="Del Rio T.G."/>
            <person name="Nolan M."/>
            <person name="Lucas S."/>
            <person name="Tice H."/>
            <person name="Cheng J.F."/>
            <person name="Chertkov O."/>
            <person name="Bruce D."/>
            <person name="Goodwin L."/>
            <person name="Pitluck S."/>
            <person name="Rohde M."/>
            <person name="Goker M."/>
            <person name="Pati A."/>
            <person name="Ivanova N."/>
            <person name="Mavromatis K."/>
            <person name="Chen A."/>
            <person name="Palaniappan K."/>
            <person name="Hauser L."/>
            <person name="Chang Y.J."/>
            <person name="Jeffries C.C."/>
            <person name="Brettin T."/>
            <person name="Detter J.C."/>
            <person name="Han C."/>
            <person name="Chain P."/>
            <person name="Tindall B.J."/>
            <person name="Bristow J."/>
            <person name="Eisen J.A."/>
            <person name="Markowitz V."/>
            <person name="Hugenholtz P."/>
            <person name="Kyrpides N.C."/>
            <person name="Klenk H.P."/>
        </authorList>
    </citation>
    <scope>NUCLEOTIDE SEQUENCE [LARGE SCALE GENOMIC DNA]</scope>
    <source>
        <strain evidence="2">ATCC 29888 / DSM 43827 / JCM 3225 / NBRC 14064 / NCIMB 13271 / NRRL B-12336 / IMRU 3971 / 101</strain>
    </source>
</reference>
<dbReference type="eggNOG" id="ENOG502ZB3Q">
    <property type="taxonomic scope" value="Bacteria"/>
</dbReference>
<gene>
    <name evidence="1" type="ordered locus">Amir_0589</name>
</gene>
<keyword evidence="2" id="KW-1185">Reference proteome</keyword>
<evidence type="ECO:0000313" key="2">
    <source>
        <dbReference type="Proteomes" id="UP000002213"/>
    </source>
</evidence>
<dbReference type="Pfam" id="PF14072">
    <property type="entry name" value="DndB"/>
    <property type="match status" value="1"/>
</dbReference>
<proteinExistence type="predicted"/>
<dbReference type="AlphaFoldDB" id="C6WJC1"/>
<dbReference type="EMBL" id="CP001630">
    <property type="protein sequence ID" value="ACU34553.1"/>
    <property type="molecule type" value="Genomic_DNA"/>
</dbReference>
<name>C6WJC1_ACTMD</name>
<dbReference type="OrthoDB" id="494153at2"/>
<protein>
    <recommendedName>
        <fullName evidence="3">DGQHR domain protein</fullName>
    </recommendedName>
</protein>
<dbReference type="KEGG" id="ami:Amir_0589"/>
<evidence type="ECO:0008006" key="3">
    <source>
        <dbReference type="Google" id="ProtNLM"/>
    </source>
</evidence>